<reference evidence="10" key="2">
    <citation type="submission" date="2020-09" db="EMBL/GenBank/DDBJ databases">
        <authorList>
            <person name="Sun Q."/>
            <person name="Zhou Y."/>
        </authorList>
    </citation>
    <scope>NUCLEOTIDE SEQUENCE</scope>
    <source>
        <strain evidence="10">CGMCC 4.7679</strain>
    </source>
</reference>
<evidence type="ECO:0000313" key="11">
    <source>
        <dbReference type="Proteomes" id="UP000658656"/>
    </source>
</evidence>
<evidence type="ECO:0000256" key="4">
    <source>
        <dbReference type="ARBA" id="ARBA00022723"/>
    </source>
</evidence>
<evidence type="ECO:0000256" key="9">
    <source>
        <dbReference type="RuleBase" id="RU000461"/>
    </source>
</evidence>
<dbReference type="SUPFAM" id="SSF48264">
    <property type="entry name" value="Cytochrome P450"/>
    <property type="match status" value="1"/>
</dbReference>
<dbReference type="PRINTS" id="PR00385">
    <property type="entry name" value="P450"/>
</dbReference>
<comment type="caution">
    <text evidence="10">The sequence shown here is derived from an EMBL/GenBank/DDBJ whole genome shotgun (WGS) entry which is preliminary data.</text>
</comment>
<dbReference type="GO" id="GO:0005506">
    <property type="term" value="F:iron ion binding"/>
    <property type="evidence" value="ECO:0007669"/>
    <property type="project" value="InterPro"/>
</dbReference>
<keyword evidence="7 9" id="KW-0503">Monooxygenase</keyword>
<dbReference type="Proteomes" id="UP000658656">
    <property type="component" value="Unassembled WGS sequence"/>
</dbReference>
<gene>
    <name evidence="10" type="ORF">GCM10017566_05860</name>
</gene>
<keyword evidence="11" id="KW-1185">Reference proteome</keyword>
<dbReference type="PROSITE" id="PS00086">
    <property type="entry name" value="CYTOCHROME_P450"/>
    <property type="match status" value="1"/>
</dbReference>
<dbReference type="CDD" id="cd20625">
    <property type="entry name" value="CYP164-like"/>
    <property type="match status" value="1"/>
</dbReference>
<keyword evidence="4 9" id="KW-0479">Metal-binding</keyword>
<evidence type="ECO:0000256" key="7">
    <source>
        <dbReference type="ARBA" id="ARBA00023033"/>
    </source>
</evidence>
<dbReference type="InterPro" id="IPR002397">
    <property type="entry name" value="Cyt_P450_B"/>
</dbReference>
<evidence type="ECO:0000256" key="1">
    <source>
        <dbReference type="ARBA" id="ARBA00004660"/>
    </source>
</evidence>
<dbReference type="PANTHER" id="PTHR46696">
    <property type="entry name" value="P450, PUTATIVE (EUROFUNG)-RELATED"/>
    <property type="match status" value="1"/>
</dbReference>
<comment type="pathway">
    <text evidence="1">Antibiotic biosynthesis; vancomycin biosynthesis.</text>
</comment>
<protein>
    <submittedName>
        <fullName evidence="10">Cytochrome P450 hydroxylase</fullName>
    </submittedName>
</protein>
<keyword evidence="5 9" id="KW-0560">Oxidoreductase</keyword>
<reference evidence="10" key="1">
    <citation type="journal article" date="2014" name="Int. J. Syst. Evol. Microbiol.">
        <title>Complete genome sequence of Corynebacterium casei LMG S-19264T (=DSM 44701T), isolated from a smear-ripened cheese.</title>
        <authorList>
            <consortium name="US DOE Joint Genome Institute (JGI-PGF)"/>
            <person name="Walter F."/>
            <person name="Albersmeier A."/>
            <person name="Kalinowski J."/>
            <person name="Ruckert C."/>
        </authorList>
    </citation>
    <scope>NUCLEOTIDE SEQUENCE</scope>
    <source>
        <strain evidence="10">CGMCC 4.7679</strain>
    </source>
</reference>
<sequence>MAQDVPLPRLDVMSDEFNADPHGYLRQVRSDNPVARNIYGMPVLLAHADVLSILNSPQVCNDYAQSFAKLGVTDGPFAEFHLGTILHKDGPDHTRLRKLVMHAFTPRAVARMKEPVRELCVNLVDEIGDGGEVDFIHEFAHQLPVQVICDVLGIPRADHHTFDTWVTDLNAMFSEELGAEGRRTAEAAVVNLYSYLEGLIAERRRDLGDDMLSTLIAAEEDGDRLSHDDLLRMVVLLMHGGHDTTRSALMIMMATLAENQELQSRLRADRTLVRPAIEEILRLEPILPWLMRKARTDLDLGGGAVAHEGEMVQISLLAANRDPDVFTCPDEFRLDREGPSHVTFGRGAHFCPGNALARLELSEALNVLLDRWKRWEFRDGVRPKWIPLSSIRAFESLHLSFEVA</sequence>
<organism evidence="10 11">
    <name type="scientific">Amycolatopsis bartoniae</name>
    <dbReference type="NCBI Taxonomy" id="941986"/>
    <lineage>
        <taxon>Bacteria</taxon>
        <taxon>Bacillati</taxon>
        <taxon>Actinomycetota</taxon>
        <taxon>Actinomycetes</taxon>
        <taxon>Pseudonocardiales</taxon>
        <taxon>Pseudonocardiaceae</taxon>
        <taxon>Amycolatopsis</taxon>
    </lineage>
</organism>
<evidence type="ECO:0000256" key="8">
    <source>
        <dbReference type="ARBA" id="ARBA00055433"/>
    </source>
</evidence>
<keyword evidence="6 9" id="KW-0408">Iron</keyword>
<dbReference type="Pfam" id="PF00067">
    <property type="entry name" value="p450"/>
    <property type="match status" value="1"/>
</dbReference>
<comment type="similarity">
    <text evidence="2 9">Belongs to the cytochrome P450 family.</text>
</comment>
<dbReference type="PRINTS" id="PR00359">
    <property type="entry name" value="BP450"/>
</dbReference>
<dbReference type="AlphaFoldDB" id="A0A8H9IQ25"/>
<comment type="function">
    <text evidence="8">Involved in the coupling of aromatic side chains of the heptapeptide of vancomycin.</text>
</comment>
<evidence type="ECO:0000313" key="10">
    <source>
        <dbReference type="EMBL" id="GHF35737.1"/>
    </source>
</evidence>
<dbReference type="InterPro" id="IPR001128">
    <property type="entry name" value="Cyt_P450"/>
</dbReference>
<dbReference type="OrthoDB" id="502624at2"/>
<name>A0A8H9IQ25_9PSEU</name>
<proteinExistence type="inferred from homology"/>
<evidence type="ECO:0000256" key="5">
    <source>
        <dbReference type="ARBA" id="ARBA00023002"/>
    </source>
</evidence>
<dbReference type="GO" id="GO:0020037">
    <property type="term" value="F:heme binding"/>
    <property type="evidence" value="ECO:0007669"/>
    <property type="project" value="InterPro"/>
</dbReference>
<dbReference type="InterPro" id="IPR017972">
    <property type="entry name" value="Cyt_P450_CS"/>
</dbReference>
<keyword evidence="3 9" id="KW-0349">Heme</keyword>
<dbReference type="GO" id="GO:0016705">
    <property type="term" value="F:oxidoreductase activity, acting on paired donors, with incorporation or reduction of molecular oxygen"/>
    <property type="evidence" value="ECO:0007669"/>
    <property type="project" value="InterPro"/>
</dbReference>
<evidence type="ECO:0000256" key="6">
    <source>
        <dbReference type="ARBA" id="ARBA00023004"/>
    </source>
</evidence>
<evidence type="ECO:0000256" key="2">
    <source>
        <dbReference type="ARBA" id="ARBA00010617"/>
    </source>
</evidence>
<dbReference type="InterPro" id="IPR036396">
    <property type="entry name" value="Cyt_P450_sf"/>
</dbReference>
<dbReference type="EMBL" id="BNAV01000001">
    <property type="protein sequence ID" value="GHF35737.1"/>
    <property type="molecule type" value="Genomic_DNA"/>
</dbReference>
<dbReference type="Gene3D" id="1.10.630.10">
    <property type="entry name" value="Cytochrome P450"/>
    <property type="match status" value="1"/>
</dbReference>
<accession>A0A8H9IQ25</accession>
<dbReference type="RefSeq" id="WP_145934799.1">
    <property type="nucleotide sequence ID" value="NZ_BNAV01000001.1"/>
</dbReference>
<dbReference type="GO" id="GO:0004497">
    <property type="term" value="F:monooxygenase activity"/>
    <property type="evidence" value="ECO:0007669"/>
    <property type="project" value="UniProtKB-KW"/>
</dbReference>
<dbReference type="PANTHER" id="PTHR46696:SF1">
    <property type="entry name" value="CYTOCHROME P450 YJIB-RELATED"/>
    <property type="match status" value="1"/>
</dbReference>
<dbReference type="FunFam" id="1.10.630.10:FF:000018">
    <property type="entry name" value="Cytochrome P450 monooxygenase"/>
    <property type="match status" value="1"/>
</dbReference>
<evidence type="ECO:0000256" key="3">
    <source>
        <dbReference type="ARBA" id="ARBA00022617"/>
    </source>
</evidence>